<dbReference type="InterPro" id="IPR011051">
    <property type="entry name" value="RmlC_Cupin_sf"/>
</dbReference>
<dbReference type="InterPro" id="IPR014710">
    <property type="entry name" value="RmlC-like_jellyroll"/>
</dbReference>
<dbReference type="GO" id="GO:0006094">
    <property type="term" value="P:gluconeogenesis"/>
    <property type="evidence" value="ECO:0007669"/>
    <property type="project" value="UniProtKB-KW"/>
</dbReference>
<reference evidence="8 9" key="2">
    <citation type="journal article" date="2008" name="Int. J. Syst. Evol. Microbiol.">
        <title>Methanocella paludicola gen. nov., sp. nov., a methane-producing archaeon, the first isolate of the lineage 'Rice Cluster I', and proposal of the new archaeal order Methanocellales ord. nov.</title>
        <authorList>
            <person name="Sakai S."/>
            <person name="Imachi H."/>
            <person name="Hanada S."/>
            <person name="Ohashi A."/>
            <person name="Harada H."/>
            <person name="Kamagata Y."/>
        </authorList>
    </citation>
    <scope>NUCLEOTIDE SEQUENCE [LARGE SCALE GENOMIC DNA]</scope>
    <source>
        <strain evidence="9">DSM 17711 / JCM 13418 / NBRC 101707 / SANAE</strain>
    </source>
</reference>
<comment type="pathway">
    <text evidence="1">Carbohydrate degradation; glycolysis; D-glyceraldehyde 3-phosphate and glycerone phosphate from D-glucose: step 2/4.</text>
</comment>
<keyword evidence="8" id="KW-0413">Isomerase</keyword>
<evidence type="ECO:0000256" key="1">
    <source>
        <dbReference type="ARBA" id="ARBA00004926"/>
    </source>
</evidence>
<dbReference type="Gene3D" id="2.60.120.10">
    <property type="entry name" value="Jelly Rolls"/>
    <property type="match status" value="1"/>
</dbReference>
<evidence type="ECO:0000256" key="5">
    <source>
        <dbReference type="ARBA" id="ARBA00023152"/>
    </source>
</evidence>
<dbReference type="EC" id="5.3.1.9" evidence="3"/>
<dbReference type="GeneID" id="8680407"/>
<organism evidence="8 9">
    <name type="scientific">Methanocella paludicola (strain DSM 17711 / JCM 13418 / NBRC 101707 / SANAE)</name>
    <dbReference type="NCBI Taxonomy" id="304371"/>
    <lineage>
        <taxon>Archaea</taxon>
        <taxon>Methanobacteriati</taxon>
        <taxon>Methanobacteriota</taxon>
        <taxon>Stenosarchaea group</taxon>
        <taxon>Methanomicrobia</taxon>
        <taxon>Methanocellales</taxon>
        <taxon>Methanocellaceae</taxon>
        <taxon>Methanocella</taxon>
    </lineage>
</organism>
<evidence type="ECO:0000256" key="2">
    <source>
        <dbReference type="ARBA" id="ARBA00006542"/>
    </source>
</evidence>
<dbReference type="InterPro" id="IPR010551">
    <property type="entry name" value="G6P_isomerase_prok"/>
</dbReference>
<proteinExistence type="inferred from homology"/>
<evidence type="ECO:0000256" key="6">
    <source>
        <dbReference type="ARBA" id="ARBA00029321"/>
    </source>
</evidence>
<dbReference type="STRING" id="304371.MCP_0275"/>
<feature type="domain" description="Glucose-6-phosphate isomerase prokaryote" evidence="7">
    <location>
        <begin position="17"/>
        <end position="189"/>
    </location>
</feature>
<evidence type="ECO:0000313" key="8">
    <source>
        <dbReference type="EMBL" id="BAI60347.1"/>
    </source>
</evidence>
<dbReference type="AlphaFoldDB" id="D1YV75"/>
<dbReference type="GO" id="GO:0004347">
    <property type="term" value="F:glucose-6-phosphate isomerase activity"/>
    <property type="evidence" value="ECO:0007669"/>
    <property type="project" value="UniProtKB-EC"/>
</dbReference>
<gene>
    <name evidence="8" type="ordered locus">MCP_0275</name>
</gene>
<evidence type="ECO:0000313" key="9">
    <source>
        <dbReference type="Proteomes" id="UP000001882"/>
    </source>
</evidence>
<dbReference type="InParanoid" id="D1YV75"/>
<dbReference type="eggNOG" id="arCOG02602">
    <property type="taxonomic scope" value="Archaea"/>
</dbReference>
<dbReference type="PATRIC" id="fig|304371.9.peg.278"/>
<comment type="similarity">
    <text evidence="2">Belongs to the archaeal-type GPI family.</text>
</comment>
<comment type="catalytic activity">
    <reaction evidence="6">
        <text>alpha-D-glucose 6-phosphate = beta-D-fructose 6-phosphate</text>
        <dbReference type="Rhea" id="RHEA:11816"/>
        <dbReference type="ChEBI" id="CHEBI:57634"/>
        <dbReference type="ChEBI" id="CHEBI:58225"/>
        <dbReference type="EC" id="5.3.1.9"/>
    </reaction>
</comment>
<sequence>MERALRFGQNEVEPDVRKLSEMRDVIYDIDWLKTAPDRDLYYMYRDLAMSRNDRSLMLDNHLRFDITVIPPGKLGAEYVKTAGHYHPCVPGTCCTYPEVYEVLRGMAHYLLQKCEGGRIEDVVMVEAGEGDHVIIPPGYGHVTINPSNKELKMSNWVSRDFSSLYEPYKKCGGGAYFELADGRIIRNGRCDHIPDIRFLKPTNITKVGMGKGKEMYGLVRDISKLEFLNRPQDYDLLWEEVLSDENRAKPDVAAR</sequence>
<keyword evidence="9" id="KW-1185">Reference proteome</keyword>
<keyword evidence="5" id="KW-0324">Glycolysis</keyword>
<keyword evidence="4" id="KW-0312">Gluconeogenesis</keyword>
<dbReference type="EMBL" id="AP011532">
    <property type="protein sequence ID" value="BAI60347.1"/>
    <property type="molecule type" value="Genomic_DNA"/>
</dbReference>
<dbReference type="Pfam" id="PF06560">
    <property type="entry name" value="GPI"/>
    <property type="match status" value="1"/>
</dbReference>
<dbReference type="Proteomes" id="UP000001882">
    <property type="component" value="Chromosome"/>
</dbReference>
<reference evidence="8 9" key="1">
    <citation type="journal article" date="2007" name="Appl. Environ. Microbiol.">
        <title>Isolation of key methanogens for global methane emission from rice paddy fields: a novel isolate affiliated with the clone cluster rice cluster I.</title>
        <authorList>
            <person name="Sakai S."/>
            <person name="Imachi H."/>
            <person name="Sekiguchi Y."/>
            <person name="Ohashi A."/>
            <person name="Harada H."/>
            <person name="Kamagata Y."/>
        </authorList>
    </citation>
    <scope>NUCLEOTIDE SEQUENCE [LARGE SCALE GENOMIC DNA]</scope>
    <source>
        <strain evidence="9">DSM 17711 / JCM 13418 / NBRC 101707 / SANAE</strain>
    </source>
</reference>
<name>D1YV75_METPS</name>
<dbReference type="SUPFAM" id="SSF51182">
    <property type="entry name" value="RmlC-like cupins"/>
    <property type="match status" value="1"/>
</dbReference>
<evidence type="ECO:0000259" key="7">
    <source>
        <dbReference type="Pfam" id="PF06560"/>
    </source>
</evidence>
<dbReference type="UniPathway" id="UPA00109">
    <property type="reaction ID" value="UER00181"/>
</dbReference>
<dbReference type="GO" id="GO:0006096">
    <property type="term" value="P:glycolytic process"/>
    <property type="evidence" value="ECO:0007669"/>
    <property type="project" value="UniProtKB-UniPathway"/>
</dbReference>
<accession>D1YV75</accession>
<reference evidence="9" key="3">
    <citation type="journal article" date="2011" name="PLoS ONE">
        <title>Genome sequence of a mesophilic hydrogenotrophic methanogen Methanocella paludicola, the first cultivated representative of the order Methanocellales.</title>
        <authorList>
            <person name="Sakai S."/>
            <person name="Takaki Y."/>
            <person name="Shimamura S."/>
            <person name="Sekine M."/>
            <person name="Tajima T."/>
            <person name="Kosugi H."/>
            <person name="Ichikawa N."/>
            <person name="Tasumi E."/>
            <person name="Hiraki A.T."/>
            <person name="Shimizu A."/>
            <person name="Kato Y."/>
            <person name="Nishiko R."/>
            <person name="Mori K."/>
            <person name="Fujita N."/>
            <person name="Imachi H."/>
            <person name="Takai K."/>
        </authorList>
    </citation>
    <scope>NUCLEOTIDE SEQUENCE [LARGE SCALE GENOMIC DNA]</scope>
    <source>
        <strain evidence="9">DSM 17711 / JCM 13418 / NBRC 101707 / SANAE</strain>
    </source>
</reference>
<dbReference type="OrthoDB" id="49661at2157"/>
<evidence type="ECO:0000256" key="3">
    <source>
        <dbReference type="ARBA" id="ARBA00011952"/>
    </source>
</evidence>
<dbReference type="GO" id="GO:0005737">
    <property type="term" value="C:cytoplasm"/>
    <property type="evidence" value="ECO:0007669"/>
    <property type="project" value="InterPro"/>
</dbReference>
<dbReference type="CDD" id="cd02218">
    <property type="entry name" value="cupin_PGI"/>
    <property type="match status" value="1"/>
</dbReference>
<protein>
    <recommendedName>
        <fullName evidence="3">glucose-6-phosphate isomerase</fullName>
        <ecNumber evidence="3">5.3.1.9</ecNumber>
    </recommendedName>
</protein>
<evidence type="ECO:0000256" key="4">
    <source>
        <dbReference type="ARBA" id="ARBA00022432"/>
    </source>
</evidence>
<dbReference type="KEGG" id="mpd:MCP_0275"/>
<dbReference type="RefSeq" id="WP_012899027.1">
    <property type="nucleotide sequence ID" value="NC_013665.1"/>
</dbReference>